<comment type="caution">
    <text evidence="2">The sequence shown here is derived from an EMBL/GenBank/DDBJ whole genome shotgun (WGS) entry which is preliminary data.</text>
</comment>
<organism evidence="2 3">
    <name type="scientific">Trichoderma ghanense</name>
    <dbReference type="NCBI Taxonomy" id="65468"/>
    <lineage>
        <taxon>Eukaryota</taxon>
        <taxon>Fungi</taxon>
        <taxon>Dikarya</taxon>
        <taxon>Ascomycota</taxon>
        <taxon>Pezizomycotina</taxon>
        <taxon>Sordariomycetes</taxon>
        <taxon>Hypocreomycetidae</taxon>
        <taxon>Hypocreales</taxon>
        <taxon>Hypocreaceae</taxon>
        <taxon>Trichoderma</taxon>
    </lineage>
</organism>
<feature type="compositionally biased region" description="Basic and acidic residues" evidence="1">
    <location>
        <begin position="140"/>
        <end position="151"/>
    </location>
</feature>
<proteinExistence type="predicted"/>
<evidence type="ECO:0000256" key="1">
    <source>
        <dbReference type="SAM" id="MobiDB-lite"/>
    </source>
</evidence>
<dbReference type="GeneID" id="300575043"/>
<feature type="compositionally biased region" description="Basic and acidic residues" evidence="1">
    <location>
        <begin position="263"/>
        <end position="280"/>
    </location>
</feature>
<accession>A0ABY2H9W3</accession>
<keyword evidence="3" id="KW-1185">Reference proteome</keyword>
<dbReference type="EMBL" id="PPTA01000003">
    <property type="protein sequence ID" value="TFB05105.1"/>
    <property type="molecule type" value="Genomic_DNA"/>
</dbReference>
<feature type="compositionally biased region" description="Basic and acidic residues" evidence="1">
    <location>
        <begin position="208"/>
        <end position="231"/>
    </location>
</feature>
<feature type="compositionally biased region" description="Basic and acidic residues" evidence="1">
    <location>
        <begin position="123"/>
        <end position="133"/>
    </location>
</feature>
<dbReference type="RefSeq" id="XP_073561306.1">
    <property type="nucleotide sequence ID" value="XM_073700593.1"/>
</dbReference>
<dbReference type="Proteomes" id="UP001642720">
    <property type="component" value="Unassembled WGS sequence"/>
</dbReference>
<evidence type="ECO:0000313" key="2">
    <source>
        <dbReference type="EMBL" id="TFB05105.1"/>
    </source>
</evidence>
<protein>
    <submittedName>
        <fullName evidence="2">Uncharacterized protein</fullName>
    </submittedName>
</protein>
<sequence length="280" mass="30850">MHLAAAIGAIGTGLQIDHGAQAGRIGAAFAAEVVGRGPLMVLCLVRFDSMFVLPVSFALRSDDGALEGPRYAVTLSACLCFTRQNNSPEEPEIDDKLLRCTKHRTQNEPHTCNPADRQKAKKQKEENGDETHRLSRKSKHKEEDPQTEPRQDPVVSFLAHSLTRSGSRSLGKECQKPRARARWAMQVDTLGPLPTREKCHGRWHGRTRSADPSRRPRASERIRAESKESKKTAQATQQGTEGQGAGQQTGGRRAEQKSSPLHQEGRDRGRASRARDLGKG</sequence>
<evidence type="ECO:0000313" key="3">
    <source>
        <dbReference type="Proteomes" id="UP001642720"/>
    </source>
</evidence>
<feature type="region of interest" description="Disordered" evidence="1">
    <location>
        <begin position="105"/>
        <end position="280"/>
    </location>
</feature>
<gene>
    <name evidence="2" type="ORF">CCMA1212_003239</name>
</gene>
<reference evidence="2 3" key="1">
    <citation type="submission" date="2018-01" db="EMBL/GenBank/DDBJ databases">
        <title>Genome characterization of the sugarcane-associated fungus Trichoderma ghanense CCMA-1212 and their application in lignocelulose bioconversion.</title>
        <authorList>
            <person name="Steindorff A.S."/>
            <person name="Mendes T.D."/>
            <person name="Vilela E.S.D."/>
            <person name="Rodrigues D.S."/>
            <person name="Formighieri E.F."/>
            <person name="Melo I.S."/>
            <person name="Favaro L.C.L."/>
        </authorList>
    </citation>
    <scope>NUCLEOTIDE SEQUENCE [LARGE SCALE GENOMIC DNA]</scope>
    <source>
        <strain evidence="2 3">CCMA-1212</strain>
    </source>
</reference>
<name>A0ABY2H9W3_9HYPO</name>